<dbReference type="OrthoDB" id="8456681at2"/>
<protein>
    <recommendedName>
        <fullName evidence="6">L-aspartate dehydrogenase</fullName>
        <ecNumber evidence="6">1.4.1.21</ecNumber>
    </recommendedName>
</protein>
<evidence type="ECO:0000256" key="2">
    <source>
        <dbReference type="ARBA" id="ARBA00022642"/>
    </source>
</evidence>
<dbReference type="SUPFAM" id="SSF51735">
    <property type="entry name" value="NAD(P)-binding Rossmann-fold domains"/>
    <property type="match status" value="1"/>
</dbReference>
<dbReference type="STRING" id="1685382.AVJ23_10915"/>
<comment type="function">
    <text evidence="6">Specifically catalyzes the NAD or NADP-dependent dehydrogenation of L-aspartate to iminoaspartate.</text>
</comment>
<dbReference type="EC" id="1.4.1.21" evidence="6"/>
<evidence type="ECO:0000313" key="10">
    <source>
        <dbReference type="Proteomes" id="UP000054396"/>
    </source>
</evidence>
<evidence type="ECO:0000259" key="7">
    <source>
        <dbReference type="Pfam" id="PF01958"/>
    </source>
</evidence>
<dbReference type="Gene3D" id="3.40.50.720">
    <property type="entry name" value="NAD(P)-binding Rossmann-like Domain"/>
    <property type="match status" value="1"/>
</dbReference>
<dbReference type="PANTHER" id="PTHR31873">
    <property type="entry name" value="L-ASPARTATE DEHYDROGENASE-RELATED"/>
    <property type="match status" value="1"/>
</dbReference>
<evidence type="ECO:0000256" key="3">
    <source>
        <dbReference type="ARBA" id="ARBA00022857"/>
    </source>
</evidence>
<dbReference type="Proteomes" id="UP000054396">
    <property type="component" value="Unassembled WGS sequence"/>
</dbReference>
<sequence>MRLGLIGYGSIARDLLALLPPGRVSGVTVLVRRPPDDPPPGVTVTTDPAALIAARPGLVVECAGHGAVAAYGAEVLRAGIDLMVVSVGALADAPLLDALQAAEQAGGARLILPSGAIGGLDLLRALSAAGTVTVHYEGRKPPAAWKGSPAEQAVDLDALSAPATVFEGLAREAAQRFPKNANVVAALALAGPGFEAVQVRLVADPEAAGNTHRYTVATPQVRAQFEIVAAATSGNARTSQTTVLSVLAEVMDRAARAPRR</sequence>
<evidence type="ECO:0000256" key="6">
    <source>
        <dbReference type="HAMAP-Rule" id="MF_01265"/>
    </source>
</evidence>
<dbReference type="EMBL" id="LPXO01000005">
    <property type="protein sequence ID" value="KUF10934.1"/>
    <property type="molecule type" value="Genomic_DNA"/>
</dbReference>
<dbReference type="InterPro" id="IPR005106">
    <property type="entry name" value="Asp/hSer_DH_NAD-bd"/>
</dbReference>
<dbReference type="GO" id="GO:0016639">
    <property type="term" value="F:oxidoreductase activity, acting on the CH-NH2 group of donors, NAD or NADP as acceptor"/>
    <property type="evidence" value="ECO:0007669"/>
    <property type="project" value="UniProtKB-UniRule"/>
</dbReference>
<comment type="miscellaneous">
    <text evidence="6">The iminoaspartate product is unstable in aqueous solution and can decompose to oxaloacetate and ammonia.</text>
</comment>
<dbReference type="PANTHER" id="PTHR31873:SF6">
    <property type="entry name" value="ASPARTATE DEHYDROGENASE DOMAIN-CONTAINING PROTEIN"/>
    <property type="match status" value="1"/>
</dbReference>
<keyword evidence="10" id="KW-1185">Reference proteome</keyword>
<dbReference type="PIRSF" id="PIRSF005227">
    <property type="entry name" value="Asp_dh_NAD_syn"/>
    <property type="match status" value="1"/>
</dbReference>
<dbReference type="RefSeq" id="WP_058862219.1">
    <property type="nucleotide sequence ID" value="NZ_LPXO01000005.1"/>
</dbReference>
<feature type="domain" description="Aspartate dehydrogenase" evidence="7">
    <location>
        <begin position="160"/>
        <end position="247"/>
    </location>
</feature>
<evidence type="ECO:0000256" key="5">
    <source>
        <dbReference type="ARBA" id="ARBA00023027"/>
    </source>
</evidence>
<dbReference type="SUPFAM" id="SSF55347">
    <property type="entry name" value="Glyceraldehyde-3-phosphate dehydrogenase-like, C-terminal domain"/>
    <property type="match status" value="1"/>
</dbReference>
<dbReference type="AlphaFoldDB" id="A0A0W7WK83"/>
<dbReference type="UniPathway" id="UPA00253">
    <property type="reaction ID" value="UER00456"/>
</dbReference>
<proteinExistence type="inferred from homology"/>
<comment type="catalytic activity">
    <reaction evidence="6">
        <text>L-aspartate + NAD(+) + H2O = oxaloacetate + NH4(+) + NADH + H(+)</text>
        <dbReference type="Rhea" id="RHEA:11788"/>
        <dbReference type="ChEBI" id="CHEBI:15377"/>
        <dbReference type="ChEBI" id="CHEBI:15378"/>
        <dbReference type="ChEBI" id="CHEBI:16452"/>
        <dbReference type="ChEBI" id="CHEBI:28938"/>
        <dbReference type="ChEBI" id="CHEBI:29991"/>
        <dbReference type="ChEBI" id="CHEBI:57540"/>
        <dbReference type="ChEBI" id="CHEBI:57945"/>
        <dbReference type="EC" id="1.4.1.21"/>
    </reaction>
</comment>
<feature type="domain" description="Aspartate/homoserine dehydrogenase NAD-binding" evidence="8">
    <location>
        <begin position="7"/>
        <end position="113"/>
    </location>
</feature>
<dbReference type="Pfam" id="PF03447">
    <property type="entry name" value="NAD_binding_3"/>
    <property type="match status" value="1"/>
</dbReference>
<dbReference type="NCBIfam" id="NF009828">
    <property type="entry name" value="PRK13303.1-3"/>
    <property type="match status" value="1"/>
</dbReference>
<organism evidence="9 10">
    <name type="scientific">Pseudoponticoccus marisrubri</name>
    <dbReference type="NCBI Taxonomy" id="1685382"/>
    <lineage>
        <taxon>Bacteria</taxon>
        <taxon>Pseudomonadati</taxon>
        <taxon>Pseudomonadota</taxon>
        <taxon>Alphaproteobacteria</taxon>
        <taxon>Rhodobacterales</taxon>
        <taxon>Roseobacteraceae</taxon>
        <taxon>Pseudoponticoccus</taxon>
    </lineage>
</organism>
<evidence type="ECO:0000259" key="8">
    <source>
        <dbReference type="Pfam" id="PF03447"/>
    </source>
</evidence>
<dbReference type="InterPro" id="IPR011182">
    <property type="entry name" value="L-Asp_DH"/>
</dbReference>
<dbReference type="GO" id="GO:0033735">
    <property type="term" value="F:aspartate dehydrogenase [NAD(P)+] activity"/>
    <property type="evidence" value="ECO:0007669"/>
    <property type="project" value="UniProtKB-EC"/>
</dbReference>
<dbReference type="Gene3D" id="3.30.360.10">
    <property type="entry name" value="Dihydrodipicolinate Reductase, domain 2"/>
    <property type="match status" value="1"/>
</dbReference>
<comment type="similarity">
    <text evidence="1 6">Belongs to the L-aspartate dehydrogenase family.</text>
</comment>
<gene>
    <name evidence="6" type="primary">nadX</name>
    <name evidence="9" type="ORF">AVJ23_10915</name>
</gene>
<name>A0A0W7WK83_9RHOB</name>
<dbReference type="InterPro" id="IPR002811">
    <property type="entry name" value="Asp_DH"/>
</dbReference>
<feature type="binding site" evidence="6">
    <location>
        <position position="182"/>
    </location>
    <ligand>
        <name>NAD(+)</name>
        <dbReference type="ChEBI" id="CHEBI:57540"/>
    </ligand>
</feature>
<keyword evidence="5 6" id="KW-0520">NAD</keyword>
<keyword evidence="3 6" id="KW-0521">NADP</keyword>
<dbReference type="InterPro" id="IPR020626">
    <property type="entry name" value="Asp_DH_prok"/>
</dbReference>
<comment type="caution">
    <text evidence="9">The sequence shown here is derived from an EMBL/GenBank/DDBJ whole genome shotgun (WGS) entry which is preliminary data.</text>
</comment>
<evidence type="ECO:0000256" key="4">
    <source>
        <dbReference type="ARBA" id="ARBA00023002"/>
    </source>
</evidence>
<evidence type="ECO:0000313" key="9">
    <source>
        <dbReference type="EMBL" id="KUF10934.1"/>
    </source>
</evidence>
<evidence type="ECO:0000256" key="1">
    <source>
        <dbReference type="ARBA" id="ARBA00008331"/>
    </source>
</evidence>
<dbReference type="HAMAP" id="MF_01265">
    <property type="entry name" value="NadX"/>
    <property type="match status" value="1"/>
</dbReference>
<dbReference type="InterPro" id="IPR036291">
    <property type="entry name" value="NAD(P)-bd_dom_sf"/>
</dbReference>
<comment type="pathway">
    <text evidence="6">Cofactor biosynthesis; NAD(+) biosynthesis; iminoaspartate from L-aspartate (dehydrogenase route): step 1/1.</text>
</comment>
<dbReference type="Pfam" id="PF01958">
    <property type="entry name" value="Asp_DH_C"/>
    <property type="match status" value="1"/>
</dbReference>
<keyword evidence="2 6" id="KW-0662">Pyridine nucleotide biosynthesis</keyword>
<accession>A0A0W7WK83</accession>
<dbReference type="GO" id="GO:0051287">
    <property type="term" value="F:NAD binding"/>
    <property type="evidence" value="ECO:0007669"/>
    <property type="project" value="UniProtKB-UniRule"/>
</dbReference>
<dbReference type="GO" id="GO:0009435">
    <property type="term" value="P:NAD+ biosynthetic process"/>
    <property type="evidence" value="ECO:0007669"/>
    <property type="project" value="UniProtKB-UniRule"/>
</dbReference>
<keyword evidence="4 6" id="KW-0560">Oxidoreductase</keyword>
<dbReference type="GO" id="GO:0050661">
    <property type="term" value="F:NADP binding"/>
    <property type="evidence" value="ECO:0007669"/>
    <property type="project" value="UniProtKB-UniRule"/>
</dbReference>
<feature type="binding site" evidence="6">
    <location>
        <position position="116"/>
    </location>
    <ligand>
        <name>NAD(+)</name>
        <dbReference type="ChEBI" id="CHEBI:57540"/>
    </ligand>
</feature>
<feature type="active site" evidence="6">
    <location>
        <position position="212"/>
    </location>
</feature>
<reference evidence="9 10" key="1">
    <citation type="submission" date="2015-12" db="EMBL/GenBank/DDBJ databases">
        <authorList>
            <person name="Shamseldin A."/>
            <person name="Moawad H."/>
            <person name="Abd El-Rahim W.M."/>
            <person name="Sadowsky M.J."/>
        </authorList>
    </citation>
    <scope>NUCLEOTIDE SEQUENCE [LARGE SCALE GENOMIC DNA]</scope>
    <source>
        <strain evidence="9 10">SJ5A-1</strain>
    </source>
</reference>
<comment type="catalytic activity">
    <reaction evidence="6">
        <text>L-aspartate + NADP(+) + H2O = oxaloacetate + NH4(+) + NADPH + H(+)</text>
        <dbReference type="Rhea" id="RHEA:11784"/>
        <dbReference type="ChEBI" id="CHEBI:15377"/>
        <dbReference type="ChEBI" id="CHEBI:15378"/>
        <dbReference type="ChEBI" id="CHEBI:16452"/>
        <dbReference type="ChEBI" id="CHEBI:28938"/>
        <dbReference type="ChEBI" id="CHEBI:29991"/>
        <dbReference type="ChEBI" id="CHEBI:57783"/>
        <dbReference type="ChEBI" id="CHEBI:58349"/>
        <dbReference type="EC" id="1.4.1.21"/>
    </reaction>
</comment>